<protein>
    <recommendedName>
        <fullName evidence="4">Lipoprotein</fullName>
    </recommendedName>
</protein>
<proteinExistence type="predicted"/>
<accession>A0ABT0K0W3</accession>
<sequence length="510" mass="53390">MSRGVRRVLAAVAAAATMTVGLVACSSHDRTVDPPAEIVVNRGQSSATPFRTAADGEVLLDVTTAAPGVSWGSPGSESAVVSLFVDNTYATDIVIPASFPIRRSLALGRLARGEHTLRVAFADDRSAQAATSARLTSLTYRTVAAQDASYQALAHAPVVYGRTGAVTPDAAAATQGSTTGGTAATQGTAATGTAAAAAAAAGGPFQNAVDDTPLLAFHSEAPTAVAGHRLLTYSMVWSNEDGGSTTPELMAQWGRTTDIEWIYQVEIDAAGAAVPGSALIQGPEHTTVPFTGRYEGTHPVLGTCTSNNTMCPNPDARMRFALSTADTLDPAAEARERELDANPWTYWVMAQEVQREGKVDNDKTPNSTTRISDPRNYVYLIIRKTTVGPPNTDDNWVGVSVGVRLSGSAQTYRSAKVYPIWALRRDVPAATAIELPAGTVAEDIASIEATRVVGAGRDLGARVQVESIERAFLLGPNGQPQQSFLFTPSRATLTPAAPTAVLFRRPTGPS</sequence>
<feature type="signal peptide" evidence="1">
    <location>
        <begin position="1"/>
        <end position="24"/>
    </location>
</feature>
<dbReference type="RefSeq" id="WP_248825458.1">
    <property type="nucleotide sequence ID" value="NZ_JALKFT010000015.1"/>
</dbReference>
<keyword evidence="1" id="KW-0732">Signal</keyword>
<gene>
    <name evidence="2" type="ORF">MXD59_15580</name>
</gene>
<organism evidence="2 3">
    <name type="scientific">Frankia umida</name>
    <dbReference type="NCBI Taxonomy" id="573489"/>
    <lineage>
        <taxon>Bacteria</taxon>
        <taxon>Bacillati</taxon>
        <taxon>Actinomycetota</taxon>
        <taxon>Actinomycetes</taxon>
        <taxon>Frankiales</taxon>
        <taxon>Frankiaceae</taxon>
        <taxon>Frankia</taxon>
    </lineage>
</organism>
<comment type="caution">
    <text evidence="2">The sequence shown here is derived from an EMBL/GenBank/DDBJ whole genome shotgun (WGS) entry which is preliminary data.</text>
</comment>
<evidence type="ECO:0000256" key="1">
    <source>
        <dbReference type="SAM" id="SignalP"/>
    </source>
</evidence>
<name>A0ABT0K0W3_9ACTN</name>
<reference evidence="2 3" key="1">
    <citation type="submission" date="2022-04" db="EMBL/GenBank/DDBJ databases">
        <title>Genome diversity in the genus Frankia.</title>
        <authorList>
            <person name="Carlos-Shanley C."/>
            <person name="Hahn D."/>
        </authorList>
    </citation>
    <scope>NUCLEOTIDE SEQUENCE [LARGE SCALE GENOMIC DNA]</scope>
    <source>
        <strain evidence="2 3">Ag45/Mut15</strain>
    </source>
</reference>
<keyword evidence="3" id="KW-1185">Reference proteome</keyword>
<feature type="chain" id="PRO_5047174896" description="Lipoprotein" evidence="1">
    <location>
        <begin position="25"/>
        <end position="510"/>
    </location>
</feature>
<dbReference type="PROSITE" id="PS51257">
    <property type="entry name" value="PROKAR_LIPOPROTEIN"/>
    <property type="match status" value="1"/>
</dbReference>
<evidence type="ECO:0000313" key="2">
    <source>
        <dbReference type="EMBL" id="MCK9877179.1"/>
    </source>
</evidence>
<evidence type="ECO:0008006" key="4">
    <source>
        <dbReference type="Google" id="ProtNLM"/>
    </source>
</evidence>
<dbReference type="Proteomes" id="UP001201873">
    <property type="component" value="Unassembled WGS sequence"/>
</dbReference>
<dbReference type="EMBL" id="JALKFT010000015">
    <property type="protein sequence ID" value="MCK9877179.1"/>
    <property type="molecule type" value="Genomic_DNA"/>
</dbReference>
<evidence type="ECO:0000313" key="3">
    <source>
        <dbReference type="Proteomes" id="UP001201873"/>
    </source>
</evidence>